<reference evidence="3 4" key="1">
    <citation type="journal article" date="2001" name="Virology">
        <title>Sequence analysis of the Spodoptera litura multicapsid nucleopolyhedrovirus genome.</title>
        <authorList>
            <person name="Pang Y."/>
            <person name="Yu J."/>
            <person name="Wang L."/>
            <person name="Hu X."/>
            <person name="Bao W."/>
            <person name="Li G."/>
            <person name="Chen C."/>
            <person name="Han H."/>
            <person name="Hu S."/>
            <person name="Yang H."/>
        </authorList>
    </citation>
    <scope>NUCLEOTIDE SEQUENCE [LARGE SCALE GENOMIC DNA]</scope>
    <source>
        <strain evidence="3 4">G2</strain>
    </source>
</reference>
<feature type="transmembrane region" description="Helical" evidence="2">
    <location>
        <begin position="20"/>
        <end position="41"/>
    </location>
</feature>
<evidence type="ECO:0000256" key="1">
    <source>
        <dbReference type="SAM" id="MobiDB-lite"/>
    </source>
</evidence>
<sequence length="105" mass="12122">MSFFYFRLFKISNLFVGVYGNVYLINTIKLVAFEMIALNLYEYVSRERRRRRGGGGVGGGGSDNCRKRGQHPSIQERVRTGKIQKCRMSTRRGVQESQKRRGRGL</sequence>
<accession>Q91BB6</accession>
<name>Q91BB6_NPVST</name>
<organism evidence="3 4">
    <name type="scientific">Spodoptera litura multicapsid nucleopolyhedrovirus</name>
    <name type="common">SpltMNPV</name>
    <dbReference type="NCBI Taxonomy" id="46242"/>
    <lineage>
        <taxon>Viruses</taxon>
        <taxon>Viruses incertae sedis</taxon>
        <taxon>Naldaviricetes</taxon>
        <taxon>Lefavirales</taxon>
        <taxon>Baculoviridae</taxon>
        <taxon>Alphabaculovirus</taxon>
        <taxon>Alphabaculovirus spliturae</taxon>
    </lineage>
</organism>
<dbReference type="EMBL" id="AF325155">
    <property type="protein sequence ID" value="AAL01799.1"/>
    <property type="molecule type" value="Genomic_DNA"/>
</dbReference>
<feature type="region of interest" description="Disordered" evidence="1">
    <location>
        <begin position="50"/>
        <end position="105"/>
    </location>
</feature>
<protein>
    <submittedName>
        <fullName evidence="3">Uncharacterized protein</fullName>
    </submittedName>
</protein>
<proteinExistence type="predicted"/>
<keyword evidence="2" id="KW-1133">Transmembrane helix</keyword>
<evidence type="ECO:0000313" key="3">
    <source>
        <dbReference type="EMBL" id="AAL01799.1"/>
    </source>
</evidence>
<keyword evidence="2" id="KW-0472">Membrane</keyword>
<feature type="compositionally biased region" description="Basic residues" evidence="1">
    <location>
        <begin position="80"/>
        <end position="90"/>
    </location>
</feature>
<evidence type="ECO:0000256" key="2">
    <source>
        <dbReference type="SAM" id="Phobius"/>
    </source>
</evidence>
<keyword evidence="4" id="KW-1185">Reference proteome</keyword>
<dbReference type="KEGG" id="vg:922219"/>
<dbReference type="Proteomes" id="UP000202667">
    <property type="component" value="Segment"/>
</dbReference>
<dbReference type="GeneID" id="922219"/>
<keyword evidence="2" id="KW-0812">Transmembrane</keyword>
<evidence type="ECO:0000313" key="4">
    <source>
        <dbReference type="Proteomes" id="UP000202667"/>
    </source>
</evidence>
<dbReference type="RefSeq" id="NP_258385.1">
    <property type="nucleotide sequence ID" value="NC_003102.1"/>
</dbReference>
<organismHost>
    <name type="scientific">Lepidoptera</name>
    <name type="common">moths &amp; butterflies</name>
    <dbReference type="NCBI Taxonomy" id="7088"/>
</organismHost>